<dbReference type="AlphaFoldDB" id="A0A417XSM1"/>
<evidence type="ECO:0000313" key="2">
    <source>
        <dbReference type="EMBL" id="RHW23320.1"/>
    </source>
</evidence>
<gene>
    <name evidence="2" type="ORF">D0Z08_30335</name>
</gene>
<proteinExistence type="predicted"/>
<name>A0A417XSM1_9ACTN</name>
<organism evidence="2 3">
    <name type="scientific">Nocardioides immobilis</name>
    <dbReference type="NCBI Taxonomy" id="2049295"/>
    <lineage>
        <taxon>Bacteria</taxon>
        <taxon>Bacillati</taxon>
        <taxon>Actinomycetota</taxon>
        <taxon>Actinomycetes</taxon>
        <taxon>Propionibacteriales</taxon>
        <taxon>Nocardioidaceae</taxon>
        <taxon>Nocardioides</taxon>
    </lineage>
</organism>
<comment type="caution">
    <text evidence="2">The sequence shown here is derived from an EMBL/GenBank/DDBJ whole genome shotgun (WGS) entry which is preliminary data.</text>
</comment>
<dbReference type="OrthoDB" id="1090891at2"/>
<feature type="signal peptide" evidence="1">
    <location>
        <begin position="1"/>
        <end position="35"/>
    </location>
</feature>
<dbReference type="RefSeq" id="WP_118929018.1">
    <property type="nucleotide sequence ID" value="NZ_QXGH01000050.1"/>
</dbReference>
<protein>
    <submittedName>
        <fullName evidence="2">Uncharacterized protein</fullName>
    </submittedName>
</protein>
<dbReference type="InterPro" id="IPR006311">
    <property type="entry name" value="TAT_signal"/>
</dbReference>
<evidence type="ECO:0000256" key="1">
    <source>
        <dbReference type="SAM" id="SignalP"/>
    </source>
</evidence>
<dbReference type="Proteomes" id="UP000283644">
    <property type="component" value="Unassembled WGS sequence"/>
</dbReference>
<dbReference type="EMBL" id="QXGH01000050">
    <property type="protein sequence ID" value="RHW23320.1"/>
    <property type="molecule type" value="Genomic_DNA"/>
</dbReference>
<dbReference type="Gene3D" id="2.60.120.380">
    <property type="match status" value="1"/>
</dbReference>
<reference evidence="2 3" key="1">
    <citation type="submission" date="2018-09" db="EMBL/GenBank/DDBJ databases">
        <title>Genome sequencing of Nocardioides immobilis CCTCC AB 2017083 for comparison to Nocardioides silvaticus.</title>
        <authorList>
            <person name="Li C."/>
            <person name="Wang G."/>
        </authorList>
    </citation>
    <scope>NUCLEOTIDE SEQUENCE [LARGE SCALE GENOMIC DNA]</scope>
    <source>
        <strain evidence="2 3">CCTCC AB 2017083</strain>
    </source>
</reference>
<dbReference type="InterPro" id="IPR008979">
    <property type="entry name" value="Galactose-bd-like_sf"/>
</dbReference>
<dbReference type="Pfam" id="PF11617">
    <property type="entry name" value="Cu-binding_MopE"/>
    <property type="match status" value="1"/>
</dbReference>
<feature type="chain" id="PRO_5019269565" evidence="1">
    <location>
        <begin position="36"/>
        <end position="294"/>
    </location>
</feature>
<keyword evidence="1" id="KW-0732">Signal</keyword>
<keyword evidence="3" id="KW-1185">Reference proteome</keyword>
<dbReference type="PROSITE" id="PS51318">
    <property type="entry name" value="TAT"/>
    <property type="match status" value="1"/>
</dbReference>
<accession>A0A417XSM1</accession>
<sequence length="294" mass="30749">MQHNHFTPRRVLATGAGLVIGAGLAATAATAPAYAAPATVTLEYDCAEATITVTSSKNLSNIVYQVDGTPTRLDDLTGTTYVVDLETLEGLETTWVKSGNNHSGDGPGYGERFDFDYDATCDPDADGDGYPVSEDCNDDDAAINPGVPDIPNNGIDENCDGSDLVVATGPVRVTLIWDNADDLDLFVTEPGGETVSYHDTTVPTGGYLDRDDNVGACGSDPEPGGVENIVWDPAPSGTYTVDLSNFHDCAPGTPASYTIEVYIGGVLTHTESGTTDTNGAFGDNVVDSFTFERG</sequence>
<dbReference type="SUPFAM" id="SSF49785">
    <property type="entry name" value="Galactose-binding domain-like"/>
    <property type="match status" value="1"/>
</dbReference>
<evidence type="ECO:0000313" key="3">
    <source>
        <dbReference type="Proteomes" id="UP000283644"/>
    </source>
</evidence>
<dbReference type="InterPro" id="IPR021655">
    <property type="entry name" value="Put_metal-bd"/>
</dbReference>